<sequence length="80" mass="9382">MSVRGFQMMMQVHIPVTEHHVISRDIVRNYGDREEMEMNMINYINNIRENDQIGFGDDIIFLPSGMGKKTVVEFTYKVVD</sequence>
<dbReference type="AlphaFoldDB" id="A0A1X7JXQ7"/>
<name>A0A1X7JXQ7_9BACT</name>
<proteinExistence type="predicted"/>
<evidence type="ECO:0000313" key="1">
    <source>
        <dbReference type="EMBL" id="SMG33080.1"/>
    </source>
</evidence>
<dbReference type="Proteomes" id="UP000193355">
    <property type="component" value="Unassembled WGS sequence"/>
</dbReference>
<accession>A0A1X7JXQ7</accession>
<protein>
    <submittedName>
        <fullName evidence="1">Uncharacterized protein</fullName>
    </submittedName>
</protein>
<evidence type="ECO:0000313" key="2">
    <source>
        <dbReference type="Proteomes" id="UP000193355"/>
    </source>
</evidence>
<organism evidence="1 2">
    <name type="scientific">Dethiosulfovibrio salsuginis</name>
    <dbReference type="NCBI Taxonomy" id="561720"/>
    <lineage>
        <taxon>Bacteria</taxon>
        <taxon>Thermotogati</taxon>
        <taxon>Synergistota</taxon>
        <taxon>Synergistia</taxon>
        <taxon>Synergistales</taxon>
        <taxon>Dethiosulfovibrionaceae</taxon>
        <taxon>Dethiosulfovibrio</taxon>
    </lineage>
</organism>
<keyword evidence="2" id="KW-1185">Reference proteome</keyword>
<gene>
    <name evidence="1" type="ORF">SAMN06275492_11810</name>
</gene>
<reference evidence="2" key="1">
    <citation type="submission" date="2017-04" db="EMBL/GenBank/DDBJ databases">
        <authorList>
            <person name="Varghese N."/>
            <person name="Submissions S."/>
        </authorList>
    </citation>
    <scope>NUCLEOTIDE SEQUENCE [LARGE SCALE GENOMIC DNA]</scope>
    <source>
        <strain evidence="2">USBA 82</strain>
    </source>
</reference>
<dbReference type="EMBL" id="FXBB01000018">
    <property type="protein sequence ID" value="SMG33080.1"/>
    <property type="molecule type" value="Genomic_DNA"/>
</dbReference>
<dbReference type="STRING" id="561720.SAMN06275492_11810"/>
<dbReference type="OrthoDB" id="9855942at2"/>
<dbReference type="RefSeq" id="WP_085544780.1">
    <property type="nucleotide sequence ID" value="NZ_FXBB01000018.1"/>
</dbReference>